<dbReference type="AlphaFoldDB" id="A0AAD6UNS9"/>
<dbReference type="SUPFAM" id="SSF52540">
    <property type="entry name" value="P-loop containing nucleoside triphosphate hydrolases"/>
    <property type="match status" value="1"/>
</dbReference>
<comment type="caution">
    <text evidence="2">The sequence shown here is derived from an EMBL/GenBank/DDBJ whole genome shotgun (WGS) entry which is preliminary data.</text>
</comment>
<dbReference type="Proteomes" id="UP001222325">
    <property type="component" value="Unassembled WGS sequence"/>
</dbReference>
<dbReference type="GO" id="GO:0005524">
    <property type="term" value="F:ATP binding"/>
    <property type="evidence" value="ECO:0007669"/>
    <property type="project" value="InterPro"/>
</dbReference>
<evidence type="ECO:0000313" key="2">
    <source>
        <dbReference type="EMBL" id="KAJ7103087.1"/>
    </source>
</evidence>
<name>A0AAD6UNS9_9AGAR</name>
<evidence type="ECO:0000259" key="1">
    <source>
        <dbReference type="SMART" id="SM00382"/>
    </source>
</evidence>
<protein>
    <submittedName>
        <fullName evidence="2">P-loop containing nucleoside triphosphate hydrolase protein</fullName>
    </submittedName>
</protein>
<keyword evidence="2" id="KW-0378">Hydrolase</keyword>
<accession>A0AAD6UNS9</accession>
<gene>
    <name evidence="2" type="ORF">B0H15DRAFT_810871</name>
</gene>
<dbReference type="InterPro" id="IPR003593">
    <property type="entry name" value="AAA+_ATPase"/>
</dbReference>
<proteinExistence type="predicted"/>
<reference evidence="2" key="1">
    <citation type="submission" date="2023-03" db="EMBL/GenBank/DDBJ databases">
        <title>Massive genome expansion in bonnet fungi (Mycena s.s.) driven by repeated elements and novel gene families across ecological guilds.</title>
        <authorList>
            <consortium name="Lawrence Berkeley National Laboratory"/>
            <person name="Harder C.B."/>
            <person name="Miyauchi S."/>
            <person name="Viragh M."/>
            <person name="Kuo A."/>
            <person name="Thoen E."/>
            <person name="Andreopoulos B."/>
            <person name="Lu D."/>
            <person name="Skrede I."/>
            <person name="Drula E."/>
            <person name="Henrissat B."/>
            <person name="Morin E."/>
            <person name="Kohler A."/>
            <person name="Barry K."/>
            <person name="LaButti K."/>
            <person name="Morin E."/>
            <person name="Salamov A."/>
            <person name="Lipzen A."/>
            <person name="Mereny Z."/>
            <person name="Hegedus B."/>
            <person name="Baldrian P."/>
            <person name="Stursova M."/>
            <person name="Weitz H."/>
            <person name="Taylor A."/>
            <person name="Grigoriev I.V."/>
            <person name="Nagy L.G."/>
            <person name="Martin F."/>
            <person name="Kauserud H."/>
        </authorList>
    </citation>
    <scope>NUCLEOTIDE SEQUENCE</scope>
    <source>
        <strain evidence="2">CBHHK173m</strain>
    </source>
</reference>
<dbReference type="EMBL" id="JARJCN010000002">
    <property type="protein sequence ID" value="KAJ7103087.1"/>
    <property type="molecule type" value="Genomic_DNA"/>
</dbReference>
<dbReference type="Pfam" id="PF00004">
    <property type="entry name" value="AAA"/>
    <property type="match status" value="1"/>
</dbReference>
<dbReference type="PANTHER" id="PTHR46411:SF2">
    <property type="entry name" value="AAA+ ATPASE DOMAIN-CONTAINING PROTEIN"/>
    <property type="match status" value="1"/>
</dbReference>
<sequence>MNNSNTQSPEPEPQQARVLRYDQYFDLRTFSMTLRKTNKPSKKLSNKKPVLVVRRVINRKGEHVATEIDVKSAALVSVLLDINKDVESLTLTPTNPLITSQELFHCRPALARKLAEEQAKPEPQLDLVADITTALQLIHDDYASTIGDFDLLAYQEISYELLWILFAPNALVYRFHPHTEQPQLLLARSFQYEQRQDGSQYAKILCDVVNNDGSFFGYARCRIEIDMFLGARKIVDLPLFPLAYHPDKEELRSSALKRGKRFANLDAHSYNEISGPAMRETMNSKWETRQFKFSTYGRVMIDPVAFRLFEPNCSYNLAVHRRLDPKNLTDEQYMLCTPVVLGFCFGVKLWGGFALDRLQDIDWSDEAFRSLVLGAKQKTLIQSLFRTHTAHAATFDDVIKGKGKGLIGLFSGSPGCGKTLTAEAVAELTRRPLYSVSAGELGTQPKELDERLKLVMEIAQTWDAVLLLDEAEVFLQKRSMTDVNRNALVSIFLRQLEYYQGILILTTNLIAQCDPAFESRIHFSIHYPDLDSESRKKIWQMFLLKVSTDVSPADLERLSHIRLNGRQIKNVVSNAQCIALDGEAKLSVKHIDMVLDVVDDWNNTAREQLQSATI</sequence>
<dbReference type="Gene3D" id="3.40.50.300">
    <property type="entry name" value="P-loop containing nucleotide triphosphate hydrolases"/>
    <property type="match status" value="1"/>
</dbReference>
<dbReference type="SMART" id="SM00382">
    <property type="entry name" value="AAA"/>
    <property type="match status" value="1"/>
</dbReference>
<organism evidence="2 3">
    <name type="scientific">Mycena belliarum</name>
    <dbReference type="NCBI Taxonomy" id="1033014"/>
    <lineage>
        <taxon>Eukaryota</taxon>
        <taxon>Fungi</taxon>
        <taxon>Dikarya</taxon>
        <taxon>Basidiomycota</taxon>
        <taxon>Agaricomycotina</taxon>
        <taxon>Agaricomycetes</taxon>
        <taxon>Agaricomycetidae</taxon>
        <taxon>Agaricales</taxon>
        <taxon>Marasmiineae</taxon>
        <taxon>Mycenaceae</taxon>
        <taxon>Mycena</taxon>
    </lineage>
</organism>
<keyword evidence="3" id="KW-1185">Reference proteome</keyword>
<feature type="domain" description="AAA+ ATPase" evidence="1">
    <location>
        <begin position="404"/>
        <end position="531"/>
    </location>
</feature>
<dbReference type="InterPro" id="IPR054289">
    <property type="entry name" value="DUF7025"/>
</dbReference>
<dbReference type="CDD" id="cd19481">
    <property type="entry name" value="RecA-like_protease"/>
    <property type="match status" value="1"/>
</dbReference>
<dbReference type="InterPro" id="IPR027417">
    <property type="entry name" value="P-loop_NTPase"/>
</dbReference>
<dbReference type="InterPro" id="IPR003959">
    <property type="entry name" value="ATPase_AAA_core"/>
</dbReference>
<evidence type="ECO:0000313" key="3">
    <source>
        <dbReference type="Proteomes" id="UP001222325"/>
    </source>
</evidence>
<dbReference type="PANTHER" id="PTHR46411">
    <property type="entry name" value="FAMILY ATPASE, PUTATIVE-RELATED"/>
    <property type="match status" value="1"/>
</dbReference>
<dbReference type="Pfam" id="PF22942">
    <property type="entry name" value="DUF7025"/>
    <property type="match status" value="1"/>
</dbReference>
<dbReference type="GO" id="GO:0016887">
    <property type="term" value="F:ATP hydrolysis activity"/>
    <property type="evidence" value="ECO:0007669"/>
    <property type="project" value="InterPro"/>
</dbReference>